<reference evidence="5" key="1">
    <citation type="journal article" date="2021" name="PeerJ">
        <title>Extensive microbial diversity within the chicken gut microbiome revealed by metagenomics and culture.</title>
        <authorList>
            <person name="Gilroy R."/>
            <person name="Ravi A."/>
            <person name="Getino M."/>
            <person name="Pursley I."/>
            <person name="Horton D.L."/>
            <person name="Alikhan N.F."/>
            <person name="Baker D."/>
            <person name="Gharbi K."/>
            <person name="Hall N."/>
            <person name="Watson M."/>
            <person name="Adriaenssens E.M."/>
            <person name="Foster-Nyarko E."/>
            <person name="Jarju S."/>
            <person name="Secka A."/>
            <person name="Antonio M."/>
            <person name="Oren A."/>
            <person name="Chaudhuri R.R."/>
            <person name="La Ragione R."/>
            <person name="Hildebrand F."/>
            <person name="Pallen M.J."/>
        </authorList>
    </citation>
    <scope>NUCLEOTIDE SEQUENCE</scope>
    <source>
        <strain evidence="5">B3-3758</strain>
    </source>
</reference>
<dbReference type="SUPFAM" id="SSF103256">
    <property type="entry name" value="Hypothetical protein TM0160"/>
    <property type="match status" value="1"/>
</dbReference>
<feature type="transmembrane region" description="Helical" evidence="2">
    <location>
        <begin position="62"/>
        <end position="83"/>
    </location>
</feature>
<dbReference type="PANTHER" id="PTHR15160">
    <property type="entry name" value="VON HIPPEL-LINDAU PROTEIN"/>
    <property type="match status" value="1"/>
</dbReference>
<dbReference type="SUPFAM" id="SSF46600">
    <property type="entry name" value="C-terminal UvrC-binding domain of UvrB"/>
    <property type="match status" value="1"/>
</dbReference>
<sequence>MSERKKVELQVKSLNASQTEAGAFIMVLNEVGTQRSLPVVIGASEAQAILLEMRRVNTPRPLTHVLFASVMMALNVHLLRVVIYKVENGVFYSYLYLRSNEVILRVDSRTSDAVALALHMKAPILTYEDILDGSRTQSDNNTPDAPSNDAPIIDATWLKEALQKAIAKEDYEQAAIFRDQLNHLQQTKS</sequence>
<keyword evidence="2" id="KW-0472">Membrane</keyword>
<comment type="caution">
    <text evidence="5">The sequence shown here is derived from an EMBL/GenBank/DDBJ whole genome shotgun (WGS) entry which is preliminary data.</text>
</comment>
<feature type="domain" description="BFN" evidence="4">
    <location>
        <begin position="6"/>
        <end position="138"/>
    </location>
</feature>
<keyword evidence="2" id="KW-0812">Transmembrane</keyword>
<evidence type="ECO:0000313" key="6">
    <source>
        <dbReference type="Proteomes" id="UP000824236"/>
    </source>
</evidence>
<dbReference type="PANTHER" id="PTHR15160:SF1">
    <property type="entry name" value="VON HIPPEL-LINDAU DISEASE TUMOR SUPPRESSOR"/>
    <property type="match status" value="1"/>
</dbReference>
<evidence type="ECO:0000313" key="5">
    <source>
        <dbReference type="EMBL" id="MBU3813892.1"/>
    </source>
</evidence>
<reference evidence="5" key="2">
    <citation type="submission" date="2021-04" db="EMBL/GenBank/DDBJ databases">
        <authorList>
            <person name="Gilroy R."/>
        </authorList>
    </citation>
    <scope>NUCLEOTIDE SEQUENCE</scope>
    <source>
        <strain evidence="5">B3-3758</strain>
    </source>
</reference>
<evidence type="ECO:0000259" key="4">
    <source>
        <dbReference type="PROSITE" id="PS51658"/>
    </source>
</evidence>
<dbReference type="GO" id="GO:0009432">
    <property type="term" value="P:SOS response"/>
    <property type="evidence" value="ECO:0007669"/>
    <property type="project" value="UniProtKB-KW"/>
</dbReference>
<dbReference type="PROSITE" id="PS50151">
    <property type="entry name" value="UVR"/>
    <property type="match status" value="1"/>
</dbReference>
<feature type="domain" description="UVR" evidence="3">
    <location>
        <begin position="158"/>
        <end position="187"/>
    </location>
</feature>
<evidence type="ECO:0000256" key="1">
    <source>
        <dbReference type="ARBA" id="ARBA00023236"/>
    </source>
</evidence>
<dbReference type="Pfam" id="PF02577">
    <property type="entry name" value="BFN_dom"/>
    <property type="match status" value="1"/>
</dbReference>
<dbReference type="InterPro" id="IPR001943">
    <property type="entry name" value="UVR_dom"/>
</dbReference>
<dbReference type="InterPro" id="IPR036876">
    <property type="entry name" value="UVR_dom_sf"/>
</dbReference>
<evidence type="ECO:0000256" key="2">
    <source>
        <dbReference type="SAM" id="Phobius"/>
    </source>
</evidence>
<protein>
    <submittedName>
        <fullName evidence="5">Bifunctional nuclease family protein</fullName>
    </submittedName>
</protein>
<gene>
    <name evidence="5" type="ORF">H9791_05210</name>
</gene>
<evidence type="ECO:0000259" key="3">
    <source>
        <dbReference type="PROSITE" id="PS50151"/>
    </source>
</evidence>
<dbReference type="AlphaFoldDB" id="A0A9E2KEY7"/>
<dbReference type="InterPro" id="IPR036104">
    <property type="entry name" value="BFN_sf"/>
</dbReference>
<name>A0A9E2KEY7_9BACE</name>
<organism evidence="5 6">
    <name type="scientific">Candidatus Bacteroides intestinipullorum</name>
    <dbReference type="NCBI Taxonomy" id="2838471"/>
    <lineage>
        <taxon>Bacteria</taxon>
        <taxon>Pseudomonadati</taxon>
        <taxon>Bacteroidota</taxon>
        <taxon>Bacteroidia</taxon>
        <taxon>Bacteroidales</taxon>
        <taxon>Bacteroidaceae</taxon>
        <taxon>Bacteroides</taxon>
    </lineage>
</organism>
<dbReference type="GO" id="GO:0004518">
    <property type="term" value="F:nuclease activity"/>
    <property type="evidence" value="ECO:0007669"/>
    <property type="project" value="InterPro"/>
</dbReference>
<keyword evidence="2" id="KW-1133">Transmembrane helix</keyword>
<keyword evidence="1" id="KW-0742">SOS response</keyword>
<dbReference type="InterPro" id="IPR003729">
    <property type="entry name" value="Bi_nuclease_dom"/>
</dbReference>
<dbReference type="Pfam" id="PF02151">
    <property type="entry name" value="UVR"/>
    <property type="match status" value="1"/>
</dbReference>
<dbReference type="Proteomes" id="UP000824236">
    <property type="component" value="Unassembled WGS sequence"/>
</dbReference>
<proteinExistence type="predicted"/>
<dbReference type="EMBL" id="JAHLFO010000067">
    <property type="protein sequence ID" value="MBU3813892.1"/>
    <property type="molecule type" value="Genomic_DNA"/>
</dbReference>
<dbReference type="PROSITE" id="PS51658">
    <property type="entry name" value="BFN"/>
    <property type="match status" value="1"/>
</dbReference>
<accession>A0A9E2KEY7</accession>
<dbReference type="Gene3D" id="3.10.690.10">
    <property type="entry name" value="Bifunctional nuclease domain"/>
    <property type="match status" value="1"/>
</dbReference>
<keyword evidence="1" id="KW-0227">DNA damage</keyword>